<dbReference type="STRING" id="279113.CPter91_4053"/>
<dbReference type="Proteomes" id="UP000074561">
    <property type="component" value="Chromosome"/>
</dbReference>
<dbReference type="PATRIC" id="fig|279113.9.peg.4022"/>
<reference evidence="1 2" key="1">
    <citation type="submission" date="2015-11" db="EMBL/GenBank/DDBJ databases">
        <title>Exploring the genomic traits of fungus-feeding bacterial genus Collimonas.</title>
        <authorList>
            <person name="Song C."/>
            <person name="Schmidt R."/>
            <person name="de Jager V."/>
            <person name="Krzyzanowska D."/>
            <person name="Jongedijk E."/>
            <person name="Cankar K."/>
            <person name="Beekwilder J."/>
            <person name="van Veen A."/>
            <person name="de Boer W."/>
            <person name="van Veen J.A."/>
            <person name="Garbeva P."/>
        </authorList>
    </citation>
    <scope>NUCLEOTIDE SEQUENCE [LARGE SCALE GENOMIC DNA]</scope>
    <source>
        <strain evidence="1 2">Ter91</strain>
    </source>
</reference>
<gene>
    <name evidence="1" type="ORF">CPter91_4053</name>
</gene>
<organism evidence="1 2">
    <name type="scientific">Collimonas pratensis</name>
    <dbReference type="NCBI Taxonomy" id="279113"/>
    <lineage>
        <taxon>Bacteria</taxon>
        <taxon>Pseudomonadati</taxon>
        <taxon>Pseudomonadota</taxon>
        <taxon>Betaproteobacteria</taxon>
        <taxon>Burkholderiales</taxon>
        <taxon>Oxalobacteraceae</taxon>
        <taxon>Collimonas</taxon>
    </lineage>
</organism>
<sequence length="57" mass="6305">MLLPHMYIADILAADNFRAVMQQASLHSVRRPNPTVGNGENHEKTVSSGIARLLLCF</sequence>
<protein>
    <submittedName>
        <fullName evidence="1">Uncharacterized protein</fullName>
    </submittedName>
</protein>
<dbReference type="EMBL" id="CP013234">
    <property type="protein sequence ID" value="AMP06373.1"/>
    <property type="molecule type" value="Genomic_DNA"/>
</dbReference>
<accession>A0A127Q8K1</accession>
<evidence type="ECO:0000313" key="2">
    <source>
        <dbReference type="Proteomes" id="UP000074561"/>
    </source>
</evidence>
<evidence type="ECO:0000313" key="1">
    <source>
        <dbReference type="EMBL" id="AMP06373.1"/>
    </source>
</evidence>
<dbReference type="AlphaFoldDB" id="A0A127Q8K1"/>
<dbReference type="KEGG" id="cpra:CPter91_4053"/>
<name>A0A127Q8K1_9BURK</name>
<proteinExistence type="predicted"/>